<dbReference type="Proteomes" id="UP000287601">
    <property type="component" value="Chromosome"/>
</dbReference>
<reference evidence="1 2" key="1">
    <citation type="submission" date="2019-01" db="EMBL/GenBank/DDBJ databases">
        <title>Draft genomes of a novel of Aminipila strains.</title>
        <authorList>
            <person name="Ma S."/>
        </authorList>
    </citation>
    <scope>NUCLEOTIDE SEQUENCE [LARGE SCALE GENOMIC DNA]</scope>
    <source>
        <strain evidence="2">JN-39</strain>
    </source>
</reference>
<dbReference type="AlphaFoldDB" id="A0A410PX65"/>
<proteinExistence type="predicted"/>
<name>A0A410PX65_9FIRM</name>
<dbReference type="RefSeq" id="WP_128746240.1">
    <property type="nucleotide sequence ID" value="NZ_CP035281.1"/>
</dbReference>
<dbReference type="KEGG" id="amij:EQM06_09655"/>
<accession>A0A410PX65</accession>
<sequence length="114" mass="13407">MKSYIDEYKDLRQLIAENPELPLIFMAADDCTNPDYAWTLANARAEKGIYLASMGPNDEKMYSSVDDLREDIESCIFKDHGDWTKEKILEETEEELKKYEGDWIDVIYVYVETY</sequence>
<evidence type="ECO:0000313" key="2">
    <source>
        <dbReference type="Proteomes" id="UP000287601"/>
    </source>
</evidence>
<protein>
    <submittedName>
        <fullName evidence="1">Uncharacterized protein</fullName>
    </submittedName>
</protein>
<evidence type="ECO:0000313" key="1">
    <source>
        <dbReference type="EMBL" id="QAT43460.1"/>
    </source>
</evidence>
<keyword evidence="2" id="KW-1185">Reference proteome</keyword>
<gene>
    <name evidence="1" type="ORF">EQM06_09655</name>
</gene>
<organism evidence="1 2">
    <name type="scientific">Aminipila luticellarii</name>
    <dbReference type="NCBI Taxonomy" id="2507160"/>
    <lineage>
        <taxon>Bacteria</taxon>
        <taxon>Bacillati</taxon>
        <taxon>Bacillota</taxon>
        <taxon>Clostridia</taxon>
        <taxon>Peptostreptococcales</taxon>
        <taxon>Anaerovoracaceae</taxon>
        <taxon>Aminipila</taxon>
    </lineage>
</organism>
<dbReference type="EMBL" id="CP035281">
    <property type="protein sequence ID" value="QAT43460.1"/>
    <property type="molecule type" value="Genomic_DNA"/>
</dbReference>